<keyword evidence="3" id="KW-0067">ATP-binding</keyword>
<keyword evidence="4" id="KW-1185">Reference proteome</keyword>
<dbReference type="Pfam" id="PF03457">
    <property type="entry name" value="HA"/>
    <property type="match status" value="2"/>
</dbReference>
<keyword evidence="3" id="KW-0547">Nucleotide-binding</keyword>
<dbReference type="PANTHER" id="PTHR33418:SF1">
    <property type="entry name" value="HELICASE-ASSOCIATED DOMAIN-CONTAINING PROTEIN"/>
    <property type="match status" value="1"/>
</dbReference>
<dbReference type="OrthoDB" id="498381at2759"/>
<feature type="domain" description="Helicase-associated" evidence="2">
    <location>
        <begin position="329"/>
        <end position="395"/>
    </location>
</feature>
<keyword evidence="3" id="KW-0378">Hydrolase</keyword>
<dbReference type="GO" id="GO:0004386">
    <property type="term" value="F:helicase activity"/>
    <property type="evidence" value="ECO:0007669"/>
    <property type="project" value="UniProtKB-KW"/>
</dbReference>
<dbReference type="EMBL" id="JAGRRH010000009">
    <property type="protein sequence ID" value="KAG7363857.1"/>
    <property type="molecule type" value="Genomic_DNA"/>
</dbReference>
<sequence length="420" mass="48040">MNPEMLLVENLDEIWNALQRAQEDVQYEQSFFSEQDRPKQEASMTVDGFPTSMVPFPDPIGTDDEQRVREQPPKPFSPPPFSSVTFISDSFPKPLGRPFMTRKITPVDLFAPPMMALSSSSWTANNNTEANPVFPSSHPFSCSHSRCLSLGESVSSRIFDDNDDANPIQVVEQNNFTEALFGDELDEDVAQRDISFVKGLDGDATPPSLSIPSASAPVPSICISYQVPTLASSSSIPFSSAMSAASAQSRPQRYQSRPWNERLEELQQFHEEHGHMLVPHVYKKNPRLSQWVKRQRYQYRLKKLGRHSTLNDQREAVLQKIGFVWESHKQSWNDSFRSLQIFYATHGHSRVTKSNADDTLNTWCKHQRRQYKRFVCGQSCHMTAERIRKLESVQFDWDPRNILGLTFTITNRNTTTTMNR</sequence>
<dbReference type="PANTHER" id="PTHR33418">
    <property type="entry name" value="HELICASE-ASSOCIATED"/>
    <property type="match status" value="1"/>
</dbReference>
<organism evidence="3 4">
    <name type="scientific">Nitzschia inconspicua</name>
    <dbReference type="NCBI Taxonomy" id="303405"/>
    <lineage>
        <taxon>Eukaryota</taxon>
        <taxon>Sar</taxon>
        <taxon>Stramenopiles</taxon>
        <taxon>Ochrophyta</taxon>
        <taxon>Bacillariophyta</taxon>
        <taxon>Bacillariophyceae</taxon>
        <taxon>Bacillariophycidae</taxon>
        <taxon>Bacillariales</taxon>
        <taxon>Bacillariaceae</taxon>
        <taxon>Nitzschia</taxon>
    </lineage>
</organism>
<name>A0A9K3LKT1_9STRA</name>
<evidence type="ECO:0000259" key="2">
    <source>
        <dbReference type="Pfam" id="PF03457"/>
    </source>
</evidence>
<dbReference type="AlphaFoldDB" id="A0A9K3LKT1"/>
<feature type="domain" description="Helicase-associated" evidence="2">
    <location>
        <begin position="256"/>
        <end position="323"/>
    </location>
</feature>
<keyword evidence="3" id="KW-0347">Helicase</keyword>
<feature type="region of interest" description="Disordered" evidence="1">
    <location>
        <begin position="31"/>
        <end position="81"/>
    </location>
</feature>
<reference evidence="3" key="1">
    <citation type="journal article" date="2021" name="Sci. Rep.">
        <title>Diploid genomic architecture of Nitzschia inconspicua, an elite biomass production diatom.</title>
        <authorList>
            <person name="Oliver A."/>
            <person name="Podell S."/>
            <person name="Pinowska A."/>
            <person name="Traller J.C."/>
            <person name="Smith S.R."/>
            <person name="McClure R."/>
            <person name="Beliaev A."/>
            <person name="Bohutskyi P."/>
            <person name="Hill E.A."/>
            <person name="Rabines A."/>
            <person name="Zheng H."/>
            <person name="Allen L.Z."/>
            <person name="Kuo A."/>
            <person name="Grigoriev I.V."/>
            <person name="Allen A.E."/>
            <person name="Hazlebeck D."/>
            <person name="Allen E.E."/>
        </authorList>
    </citation>
    <scope>NUCLEOTIDE SEQUENCE</scope>
    <source>
        <strain evidence="3">Hildebrandi</strain>
    </source>
</reference>
<reference evidence="3" key="2">
    <citation type="submission" date="2021-04" db="EMBL/GenBank/DDBJ databases">
        <authorList>
            <person name="Podell S."/>
        </authorList>
    </citation>
    <scope>NUCLEOTIDE SEQUENCE</scope>
    <source>
        <strain evidence="3">Hildebrandi</strain>
    </source>
</reference>
<comment type="caution">
    <text evidence="3">The sequence shown here is derived from an EMBL/GenBank/DDBJ whole genome shotgun (WGS) entry which is preliminary data.</text>
</comment>
<proteinExistence type="predicted"/>
<protein>
    <submittedName>
        <fullName evidence="3">Helicase domain protein</fullName>
    </submittedName>
</protein>
<evidence type="ECO:0000313" key="3">
    <source>
        <dbReference type="EMBL" id="KAG7363857.1"/>
    </source>
</evidence>
<gene>
    <name evidence="3" type="ORF">IV203_037058</name>
</gene>
<evidence type="ECO:0000313" key="4">
    <source>
        <dbReference type="Proteomes" id="UP000693970"/>
    </source>
</evidence>
<evidence type="ECO:0000256" key="1">
    <source>
        <dbReference type="SAM" id="MobiDB-lite"/>
    </source>
</evidence>
<dbReference type="InterPro" id="IPR005114">
    <property type="entry name" value="Helicase_assoc"/>
</dbReference>
<accession>A0A9K3LKT1</accession>
<dbReference type="Proteomes" id="UP000693970">
    <property type="component" value="Unassembled WGS sequence"/>
</dbReference>